<keyword evidence="1" id="KW-0863">Zinc-finger</keyword>
<dbReference type="InterPro" id="IPR036875">
    <property type="entry name" value="Znf_CCHC_sf"/>
</dbReference>
<feature type="non-terminal residue" evidence="3">
    <location>
        <position position="1"/>
    </location>
</feature>
<accession>A0A371E8K5</accession>
<evidence type="ECO:0000313" key="3">
    <source>
        <dbReference type="EMBL" id="RDX62360.1"/>
    </source>
</evidence>
<feature type="domain" description="CCHC-type" evidence="2">
    <location>
        <begin position="127"/>
        <end position="143"/>
    </location>
</feature>
<sequence>MNTIICCIPPFVGDGDVESYLDWENKVDQVLACFDYLDYEKVRMIIYEFIGSKSVQDYHRDMEVALTRANVLEYNKAIMSHFLHGLNRDIQDIREYHYDSLDNLVHQEIRERILPGPVLGSKSSNIKCFKCLSKGHITLHCPNKRSIIMKEDGIVDSDSSIIESSSKSDSNASCEYSQDVEGDLLIMRRLMIITDGSNSVNVASSRLVEKLKLPTLAHPKPYKLQWLNREGELVVTKQVSPTFVLGKYEDVVLCDVIPIEATHILLGRS</sequence>
<comment type="caution">
    <text evidence="3">The sequence shown here is derived from an EMBL/GenBank/DDBJ whole genome shotgun (WGS) entry which is preliminary data.</text>
</comment>
<protein>
    <recommendedName>
        <fullName evidence="2">CCHC-type domain-containing protein</fullName>
    </recommendedName>
</protein>
<dbReference type="PROSITE" id="PS50158">
    <property type="entry name" value="ZF_CCHC"/>
    <property type="match status" value="1"/>
</dbReference>
<dbReference type="Proteomes" id="UP000257109">
    <property type="component" value="Unassembled WGS sequence"/>
</dbReference>
<dbReference type="InterPro" id="IPR001878">
    <property type="entry name" value="Znf_CCHC"/>
</dbReference>
<organism evidence="3 4">
    <name type="scientific">Mucuna pruriens</name>
    <name type="common">Velvet bean</name>
    <name type="synonym">Dolichos pruriens</name>
    <dbReference type="NCBI Taxonomy" id="157652"/>
    <lineage>
        <taxon>Eukaryota</taxon>
        <taxon>Viridiplantae</taxon>
        <taxon>Streptophyta</taxon>
        <taxon>Embryophyta</taxon>
        <taxon>Tracheophyta</taxon>
        <taxon>Spermatophyta</taxon>
        <taxon>Magnoliopsida</taxon>
        <taxon>eudicotyledons</taxon>
        <taxon>Gunneridae</taxon>
        <taxon>Pentapetalae</taxon>
        <taxon>rosids</taxon>
        <taxon>fabids</taxon>
        <taxon>Fabales</taxon>
        <taxon>Fabaceae</taxon>
        <taxon>Papilionoideae</taxon>
        <taxon>50 kb inversion clade</taxon>
        <taxon>NPAAA clade</taxon>
        <taxon>indigoferoid/millettioid clade</taxon>
        <taxon>Phaseoleae</taxon>
        <taxon>Mucuna</taxon>
    </lineage>
</organism>
<evidence type="ECO:0000259" key="2">
    <source>
        <dbReference type="PROSITE" id="PS50158"/>
    </source>
</evidence>
<dbReference type="CDD" id="cd00303">
    <property type="entry name" value="retropepsin_like"/>
    <property type="match status" value="1"/>
</dbReference>
<dbReference type="AlphaFoldDB" id="A0A371E8K5"/>
<keyword evidence="1" id="KW-0479">Metal-binding</keyword>
<evidence type="ECO:0000313" key="4">
    <source>
        <dbReference type="Proteomes" id="UP000257109"/>
    </source>
</evidence>
<keyword evidence="4" id="KW-1185">Reference proteome</keyword>
<reference evidence="3" key="1">
    <citation type="submission" date="2018-05" db="EMBL/GenBank/DDBJ databases">
        <title>Draft genome of Mucuna pruriens seed.</title>
        <authorList>
            <person name="Nnadi N.E."/>
            <person name="Vos R."/>
            <person name="Hasami M.H."/>
            <person name="Devisetty U.K."/>
            <person name="Aguiy J.C."/>
        </authorList>
    </citation>
    <scope>NUCLEOTIDE SEQUENCE [LARGE SCALE GENOMIC DNA]</scope>
    <source>
        <strain evidence="3">JCA_2017</strain>
    </source>
</reference>
<evidence type="ECO:0000256" key="1">
    <source>
        <dbReference type="PROSITE-ProRule" id="PRU00047"/>
    </source>
</evidence>
<name>A0A371E8K5_MUCPR</name>
<dbReference type="GO" id="GO:0003676">
    <property type="term" value="F:nucleic acid binding"/>
    <property type="evidence" value="ECO:0007669"/>
    <property type="project" value="InterPro"/>
</dbReference>
<dbReference type="PANTHER" id="PTHR35046">
    <property type="entry name" value="ZINC KNUCKLE (CCHC-TYPE) FAMILY PROTEIN"/>
    <property type="match status" value="1"/>
</dbReference>
<keyword evidence="1" id="KW-0862">Zinc</keyword>
<dbReference type="EMBL" id="QJKJ01015538">
    <property type="protein sequence ID" value="RDX62360.1"/>
    <property type="molecule type" value="Genomic_DNA"/>
</dbReference>
<proteinExistence type="predicted"/>
<gene>
    <name evidence="3" type="ORF">CR513_59316</name>
</gene>
<dbReference type="GO" id="GO:0008270">
    <property type="term" value="F:zinc ion binding"/>
    <property type="evidence" value="ECO:0007669"/>
    <property type="project" value="UniProtKB-KW"/>
</dbReference>
<dbReference type="SUPFAM" id="SSF57756">
    <property type="entry name" value="Retrovirus zinc finger-like domains"/>
    <property type="match status" value="1"/>
</dbReference>
<dbReference type="PANTHER" id="PTHR35046:SF9">
    <property type="entry name" value="RNA-DIRECTED DNA POLYMERASE"/>
    <property type="match status" value="1"/>
</dbReference>